<feature type="transmembrane region" description="Helical" evidence="10">
    <location>
        <begin position="226"/>
        <end position="243"/>
    </location>
</feature>
<comment type="caution">
    <text evidence="13">The sequence shown here is derived from an EMBL/GenBank/DDBJ whole genome shotgun (WGS) entry which is preliminary data.</text>
</comment>
<evidence type="ECO:0000256" key="5">
    <source>
        <dbReference type="ARBA" id="ARBA00022906"/>
    </source>
</evidence>
<protein>
    <submittedName>
        <fullName evidence="13">Cation transporter</fullName>
    </submittedName>
</protein>
<evidence type="ECO:0000259" key="12">
    <source>
        <dbReference type="Pfam" id="PF16916"/>
    </source>
</evidence>
<dbReference type="InterPro" id="IPR036837">
    <property type="entry name" value="Cation_efflux_CTD_sf"/>
</dbReference>
<gene>
    <name evidence="13" type="ORF">JQ619_05475</name>
</gene>
<feature type="domain" description="Cation efflux protein transmembrane" evidence="11">
    <location>
        <begin position="62"/>
        <end position="247"/>
    </location>
</feature>
<feature type="region of interest" description="Disordered" evidence="9">
    <location>
        <begin position="1"/>
        <end position="49"/>
    </location>
</feature>
<accession>A0ABS5G202</accession>
<evidence type="ECO:0000259" key="11">
    <source>
        <dbReference type="Pfam" id="PF01545"/>
    </source>
</evidence>
<evidence type="ECO:0000256" key="2">
    <source>
        <dbReference type="ARBA" id="ARBA00008873"/>
    </source>
</evidence>
<dbReference type="SUPFAM" id="SSF160240">
    <property type="entry name" value="Cation efflux protein cytoplasmic domain-like"/>
    <property type="match status" value="1"/>
</dbReference>
<dbReference type="Proteomes" id="UP001314635">
    <property type="component" value="Unassembled WGS sequence"/>
</dbReference>
<evidence type="ECO:0000313" key="13">
    <source>
        <dbReference type="EMBL" id="MBR1135206.1"/>
    </source>
</evidence>
<organism evidence="13 14">
    <name type="scientific">Bradyrhizobium denitrificans</name>
    <dbReference type="NCBI Taxonomy" id="2734912"/>
    <lineage>
        <taxon>Bacteria</taxon>
        <taxon>Pseudomonadati</taxon>
        <taxon>Pseudomonadota</taxon>
        <taxon>Alphaproteobacteria</taxon>
        <taxon>Hyphomicrobiales</taxon>
        <taxon>Nitrobacteraceae</taxon>
        <taxon>Bradyrhizobium</taxon>
    </lineage>
</organism>
<dbReference type="RefSeq" id="WP_172238647.1">
    <property type="nucleotide sequence ID" value="NZ_JABFDP010000020.1"/>
</dbReference>
<dbReference type="Pfam" id="PF01545">
    <property type="entry name" value="Cation_efflux"/>
    <property type="match status" value="1"/>
</dbReference>
<dbReference type="Gene3D" id="1.20.1510.10">
    <property type="entry name" value="Cation efflux protein transmembrane domain"/>
    <property type="match status" value="1"/>
</dbReference>
<feature type="compositionally biased region" description="Basic and acidic residues" evidence="9">
    <location>
        <begin position="9"/>
        <end position="46"/>
    </location>
</feature>
<evidence type="ECO:0000256" key="6">
    <source>
        <dbReference type="ARBA" id="ARBA00022989"/>
    </source>
</evidence>
<dbReference type="InterPro" id="IPR058533">
    <property type="entry name" value="Cation_efflux_TM"/>
</dbReference>
<dbReference type="InterPro" id="IPR050681">
    <property type="entry name" value="CDF/SLC30A"/>
</dbReference>
<keyword evidence="8 10" id="KW-0472">Membrane</keyword>
<sequence length="343" mass="35904">MSNVNSRSEGADHGHRHVGHGDGGGHVHGGDHRDGAGDEHHHDHGGAGHVHAPASFGKAFAIGISLNTALVVAEAVYGYLGNSTALMADAGHNLSDVFGLLVAWAASIASKRAPSGRFTYGLRGSSILAALANAVFLLVATGAISWESVQRFRDPEPVAGVTVMVVATIGIFVNGATALLFARGRKGDINIQGAFLHMAGDAAVSAGVVISAALILWTGWLWLDPAMSLIICAVILWSTWGLLRSSVGMSLSAAPAEIDLDAVRQFLLDRPNVTEIHDLHVWPISTTETAMTCHLVIPSGHPGDAFLMECAHMLQEFYKIGHATLQIEISEGNACSLAPDSVV</sequence>
<keyword evidence="5" id="KW-0862">Zinc</keyword>
<keyword evidence="3" id="KW-0813">Transport</keyword>
<evidence type="ECO:0000256" key="10">
    <source>
        <dbReference type="SAM" id="Phobius"/>
    </source>
</evidence>
<keyword evidence="7" id="KW-0406">Ion transport</keyword>
<evidence type="ECO:0000313" key="14">
    <source>
        <dbReference type="Proteomes" id="UP001314635"/>
    </source>
</evidence>
<dbReference type="InterPro" id="IPR027469">
    <property type="entry name" value="Cation_efflux_TMD_sf"/>
</dbReference>
<name>A0ABS5G202_9BRAD</name>
<feature type="transmembrane region" description="Helical" evidence="10">
    <location>
        <begin position="194"/>
        <end position="220"/>
    </location>
</feature>
<evidence type="ECO:0000256" key="8">
    <source>
        <dbReference type="ARBA" id="ARBA00023136"/>
    </source>
</evidence>
<dbReference type="Pfam" id="PF16916">
    <property type="entry name" value="ZT_dimer"/>
    <property type="match status" value="1"/>
</dbReference>
<keyword evidence="4 10" id="KW-0812">Transmembrane</keyword>
<keyword evidence="5" id="KW-0864">Zinc transport</keyword>
<evidence type="ECO:0000256" key="1">
    <source>
        <dbReference type="ARBA" id="ARBA00004141"/>
    </source>
</evidence>
<dbReference type="PANTHER" id="PTHR11562:SF17">
    <property type="entry name" value="RE54080P-RELATED"/>
    <property type="match status" value="1"/>
</dbReference>
<comment type="similarity">
    <text evidence="2">Belongs to the cation diffusion facilitator (CDF) transporter (TC 2.A.4) family. SLC30A subfamily.</text>
</comment>
<dbReference type="InterPro" id="IPR002524">
    <property type="entry name" value="Cation_efflux"/>
</dbReference>
<evidence type="ECO:0000256" key="7">
    <source>
        <dbReference type="ARBA" id="ARBA00023065"/>
    </source>
</evidence>
<dbReference type="SUPFAM" id="SSF161111">
    <property type="entry name" value="Cation efflux protein transmembrane domain-like"/>
    <property type="match status" value="1"/>
</dbReference>
<dbReference type="InterPro" id="IPR027470">
    <property type="entry name" value="Cation_efflux_CTD"/>
</dbReference>
<feature type="domain" description="Cation efflux protein cytoplasmic" evidence="12">
    <location>
        <begin position="255"/>
        <end position="328"/>
    </location>
</feature>
<dbReference type="EMBL" id="JAFCLK010000004">
    <property type="protein sequence ID" value="MBR1135206.1"/>
    <property type="molecule type" value="Genomic_DNA"/>
</dbReference>
<evidence type="ECO:0000256" key="4">
    <source>
        <dbReference type="ARBA" id="ARBA00022692"/>
    </source>
</evidence>
<reference evidence="14" key="1">
    <citation type="journal article" date="2021" name="ISME J.">
        <title>Evolutionary origin and ecological implication of a unique nif island in free-living Bradyrhizobium lineages.</title>
        <authorList>
            <person name="Tao J."/>
        </authorList>
    </citation>
    <scope>NUCLEOTIDE SEQUENCE [LARGE SCALE GENOMIC DNA]</scope>
    <source>
        <strain evidence="14">SZCCT0094</strain>
    </source>
</reference>
<dbReference type="NCBIfam" id="TIGR01297">
    <property type="entry name" value="CDF"/>
    <property type="match status" value="1"/>
</dbReference>
<keyword evidence="6 10" id="KW-1133">Transmembrane helix</keyword>
<proteinExistence type="inferred from homology"/>
<dbReference type="PANTHER" id="PTHR11562">
    <property type="entry name" value="CATION EFFLUX PROTEIN/ ZINC TRANSPORTER"/>
    <property type="match status" value="1"/>
</dbReference>
<comment type="subcellular location">
    <subcellularLocation>
        <location evidence="1">Membrane</location>
        <topology evidence="1">Multi-pass membrane protein</topology>
    </subcellularLocation>
</comment>
<feature type="transmembrane region" description="Helical" evidence="10">
    <location>
        <begin position="158"/>
        <end position="182"/>
    </location>
</feature>
<feature type="transmembrane region" description="Helical" evidence="10">
    <location>
        <begin position="127"/>
        <end position="146"/>
    </location>
</feature>
<keyword evidence="14" id="KW-1185">Reference proteome</keyword>
<evidence type="ECO:0000256" key="3">
    <source>
        <dbReference type="ARBA" id="ARBA00022448"/>
    </source>
</evidence>
<evidence type="ECO:0000256" key="9">
    <source>
        <dbReference type="SAM" id="MobiDB-lite"/>
    </source>
</evidence>
<feature type="transmembrane region" description="Helical" evidence="10">
    <location>
        <begin position="59"/>
        <end position="80"/>
    </location>
</feature>